<protein>
    <recommendedName>
        <fullName evidence="2">Thioredoxin domain-containing protein</fullName>
    </recommendedName>
</protein>
<dbReference type="PANTHER" id="PTHR42899">
    <property type="entry name" value="SPERMATOGENESIS-ASSOCIATED PROTEIN 20"/>
    <property type="match status" value="1"/>
</dbReference>
<organism evidence="1">
    <name type="scientific">bioreactor metagenome</name>
    <dbReference type="NCBI Taxonomy" id="1076179"/>
    <lineage>
        <taxon>unclassified sequences</taxon>
        <taxon>metagenomes</taxon>
        <taxon>ecological metagenomes</taxon>
    </lineage>
</organism>
<comment type="caution">
    <text evidence="1">The sequence shown here is derived from an EMBL/GenBank/DDBJ whole genome shotgun (WGS) entry which is preliminary data.</text>
</comment>
<proteinExistence type="predicted"/>
<dbReference type="InterPro" id="IPR008928">
    <property type="entry name" value="6-hairpin_glycosidase_sf"/>
</dbReference>
<accession>A0A645EAV0</accession>
<dbReference type="PANTHER" id="PTHR42899:SF1">
    <property type="entry name" value="SPERMATOGENESIS-ASSOCIATED PROTEIN 20"/>
    <property type="match status" value="1"/>
</dbReference>
<dbReference type="EMBL" id="VSSQ01043986">
    <property type="protein sequence ID" value="MPM97762.1"/>
    <property type="molecule type" value="Genomic_DNA"/>
</dbReference>
<gene>
    <name evidence="1" type="ORF">SDC9_144939</name>
</gene>
<dbReference type="AlphaFoldDB" id="A0A645EAV0"/>
<dbReference type="SUPFAM" id="SSF48208">
    <property type="entry name" value="Six-hairpin glycosidases"/>
    <property type="match status" value="1"/>
</dbReference>
<sequence length="198" mass="21404">MEVTYLGQAVDTSRRMLDQFWDPEGGGCFLYSKHGEQLISRPKEIYDGALPSGNSMAAVVLSRLSRLTGEASWQQAAHRQLSYLTGAIRSHPLGHSMALLAVSQAVYPSYELVCVTTEETAPAQLTAHLLKNPLPNLTLLLKTSGNQAELETAAPFTGSYPIPQRGAMYYLCHNGACAAPTDDLSALLDPLSPQTGKR</sequence>
<dbReference type="InterPro" id="IPR024705">
    <property type="entry name" value="Ssp411"/>
</dbReference>
<name>A0A645EAV0_9ZZZZ</name>
<reference evidence="1" key="1">
    <citation type="submission" date="2019-08" db="EMBL/GenBank/DDBJ databases">
        <authorList>
            <person name="Kucharzyk K."/>
            <person name="Murdoch R.W."/>
            <person name="Higgins S."/>
            <person name="Loffler F."/>
        </authorList>
    </citation>
    <scope>NUCLEOTIDE SEQUENCE</scope>
</reference>
<evidence type="ECO:0000313" key="1">
    <source>
        <dbReference type="EMBL" id="MPM97762.1"/>
    </source>
</evidence>
<evidence type="ECO:0008006" key="2">
    <source>
        <dbReference type="Google" id="ProtNLM"/>
    </source>
</evidence>
<dbReference type="GO" id="GO:0005975">
    <property type="term" value="P:carbohydrate metabolic process"/>
    <property type="evidence" value="ECO:0007669"/>
    <property type="project" value="InterPro"/>
</dbReference>